<reference evidence="1" key="1">
    <citation type="journal article" date="2023" name="Mol. Phylogenet. Evol.">
        <title>Genome-scale phylogeny and comparative genomics of the fungal order Sordariales.</title>
        <authorList>
            <person name="Hensen N."/>
            <person name="Bonometti L."/>
            <person name="Westerberg I."/>
            <person name="Brannstrom I.O."/>
            <person name="Guillou S."/>
            <person name="Cros-Aarteil S."/>
            <person name="Calhoun S."/>
            <person name="Haridas S."/>
            <person name="Kuo A."/>
            <person name="Mondo S."/>
            <person name="Pangilinan J."/>
            <person name="Riley R."/>
            <person name="LaButti K."/>
            <person name="Andreopoulos B."/>
            <person name="Lipzen A."/>
            <person name="Chen C."/>
            <person name="Yan M."/>
            <person name="Daum C."/>
            <person name="Ng V."/>
            <person name="Clum A."/>
            <person name="Steindorff A."/>
            <person name="Ohm R.A."/>
            <person name="Martin F."/>
            <person name="Silar P."/>
            <person name="Natvig D.O."/>
            <person name="Lalanne C."/>
            <person name="Gautier V."/>
            <person name="Ament-Velasquez S.L."/>
            <person name="Kruys A."/>
            <person name="Hutchinson M.I."/>
            <person name="Powell A.J."/>
            <person name="Barry K."/>
            <person name="Miller A.N."/>
            <person name="Grigoriev I.V."/>
            <person name="Debuchy R."/>
            <person name="Gladieux P."/>
            <person name="Hiltunen Thoren M."/>
            <person name="Johannesson H."/>
        </authorList>
    </citation>
    <scope>NUCLEOTIDE SEQUENCE</scope>
    <source>
        <strain evidence="1">PSN324</strain>
    </source>
</reference>
<name>A0AAV9H9M8_9PEZI</name>
<proteinExistence type="predicted"/>
<evidence type="ECO:0000313" key="2">
    <source>
        <dbReference type="Proteomes" id="UP001321749"/>
    </source>
</evidence>
<evidence type="ECO:0000313" key="1">
    <source>
        <dbReference type="EMBL" id="KAK4457744.1"/>
    </source>
</evidence>
<protein>
    <submittedName>
        <fullName evidence="1">Uncharacterized protein</fullName>
    </submittedName>
</protein>
<sequence length="143" mass="15218">MFGHFQQGNKNAFVPILFVATAAARAAMGILEKNGSSADLYGLSGIFANDGVLGLGVNGNIVLADSGKFDCVGPVQIDADCQSKNDRISQTLLACKVARARRSTLPSVPRMPTRLSLLRSTKFFAVFSDIYKLGLFIGFGLSL</sequence>
<accession>A0AAV9H9M8</accession>
<dbReference type="EMBL" id="MU865099">
    <property type="protein sequence ID" value="KAK4457744.1"/>
    <property type="molecule type" value="Genomic_DNA"/>
</dbReference>
<comment type="caution">
    <text evidence="1">The sequence shown here is derived from an EMBL/GenBank/DDBJ whole genome shotgun (WGS) entry which is preliminary data.</text>
</comment>
<dbReference type="Proteomes" id="UP001321749">
    <property type="component" value="Unassembled WGS sequence"/>
</dbReference>
<gene>
    <name evidence="1" type="ORF">QBC42DRAFT_256032</name>
</gene>
<keyword evidence="2" id="KW-1185">Reference proteome</keyword>
<organism evidence="1 2">
    <name type="scientific">Cladorrhinum samala</name>
    <dbReference type="NCBI Taxonomy" id="585594"/>
    <lineage>
        <taxon>Eukaryota</taxon>
        <taxon>Fungi</taxon>
        <taxon>Dikarya</taxon>
        <taxon>Ascomycota</taxon>
        <taxon>Pezizomycotina</taxon>
        <taxon>Sordariomycetes</taxon>
        <taxon>Sordariomycetidae</taxon>
        <taxon>Sordariales</taxon>
        <taxon>Podosporaceae</taxon>
        <taxon>Cladorrhinum</taxon>
    </lineage>
</organism>
<dbReference type="AlphaFoldDB" id="A0AAV9H9M8"/>
<reference evidence="1" key="2">
    <citation type="submission" date="2023-06" db="EMBL/GenBank/DDBJ databases">
        <authorList>
            <consortium name="Lawrence Berkeley National Laboratory"/>
            <person name="Mondo S.J."/>
            <person name="Hensen N."/>
            <person name="Bonometti L."/>
            <person name="Westerberg I."/>
            <person name="Brannstrom I.O."/>
            <person name="Guillou S."/>
            <person name="Cros-Aarteil S."/>
            <person name="Calhoun S."/>
            <person name="Haridas S."/>
            <person name="Kuo A."/>
            <person name="Pangilinan J."/>
            <person name="Riley R."/>
            <person name="Labutti K."/>
            <person name="Andreopoulos B."/>
            <person name="Lipzen A."/>
            <person name="Chen C."/>
            <person name="Yanf M."/>
            <person name="Daum C."/>
            <person name="Ng V."/>
            <person name="Clum A."/>
            <person name="Steindorff A."/>
            <person name="Ohm R."/>
            <person name="Martin F."/>
            <person name="Silar P."/>
            <person name="Natvig D."/>
            <person name="Lalanne C."/>
            <person name="Gautier V."/>
            <person name="Ament-Velasquez S.L."/>
            <person name="Kruys A."/>
            <person name="Hutchinson M.I."/>
            <person name="Powell A.J."/>
            <person name="Barry K."/>
            <person name="Miller A.N."/>
            <person name="Grigoriev I.V."/>
            <person name="Debuchy R."/>
            <person name="Gladieux P."/>
            <person name="Thoren M.H."/>
            <person name="Johannesson H."/>
        </authorList>
    </citation>
    <scope>NUCLEOTIDE SEQUENCE</scope>
    <source>
        <strain evidence="1">PSN324</strain>
    </source>
</reference>